<accession>A0ABW6BEW1</accession>
<dbReference type="Proteomes" id="UP001597525">
    <property type="component" value="Unassembled WGS sequence"/>
</dbReference>
<evidence type="ECO:0008006" key="4">
    <source>
        <dbReference type="Google" id="ProtNLM"/>
    </source>
</evidence>
<gene>
    <name evidence="2" type="ORF">ACFS7Y_07695</name>
</gene>
<keyword evidence="1" id="KW-0732">Signal</keyword>
<dbReference type="PROSITE" id="PS51257">
    <property type="entry name" value="PROKAR_LIPOPROTEIN"/>
    <property type="match status" value="1"/>
</dbReference>
<proteinExistence type="predicted"/>
<dbReference type="RefSeq" id="WP_320185046.1">
    <property type="nucleotide sequence ID" value="NZ_CP138332.1"/>
</dbReference>
<comment type="caution">
    <text evidence="2">The sequence shown here is derived from an EMBL/GenBank/DDBJ whole genome shotgun (WGS) entry which is preliminary data.</text>
</comment>
<keyword evidence="3" id="KW-1185">Reference proteome</keyword>
<sequence length="179" mass="20303">MKKISTLIFLYLSTFVFLISCNRPSPDQFFQTTVLNTNVLVGFATERFTKELVDNTIEFPDVPASKKNGDEAQQIIQSKIGYIEQTIQRIEDATPPDEDGETIKVKSLELYNFVLPVYKKEYLDLAKLCDTRQPEADIAAASTRLIETFGPTFEERYMALLELGKAYAEKHSLNVSFGN</sequence>
<evidence type="ECO:0000313" key="3">
    <source>
        <dbReference type="Proteomes" id="UP001597525"/>
    </source>
</evidence>
<reference evidence="3" key="1">
    <citation type="journal article" date="2019" name="Int. J. Syst. Evol. Microbiol.">
        <title>The Global Catalogue of Microorganisms (GCM) 10K type strain sequencing project: providing services to taxonomists for standard genome sequencing and annotation.</title>
        <authorList>
            <consortium name="The Broad Institute Genomics Platform"/>
            <consortium name="The Broad Institute Genome Sequencing Center for Infectious Disease"/>
            <person name="Wu L."/>
            <person name="Ma J."/>
        </authorList>
    </citation>
    <scope>NUCLEOTIDE SEQUENCE [LARGE SCALE GENOMIC DNA]</scope>
    <source>
        <strain evidence="3">KCTC 22814</strain>
    </source>
</reference>
<feature type="signal peptide" evidence="1">
    <location>
        <begin position="1"/>
        <end position="18"/>
    </location>
</feature>
<dbReference type="EMBL" id="JBHUPB010000005">
    <property type="protein sequence ID" value="MFD2967265.1"/>
    <property type="molecule type" value="Genomic_DNA"/>
</dbReference>
<evidence type="ECO:0000256" key="1">
    <source>
        <dbReference type="SAM" id="SignalP"/>
    </source>
</evidence>
<organism evidence="2 3">
    <name type="scientific">Sphingobacterium bambusae</name>
    <dbReference type="NCBI Taxonomy" id="662858"/>
    <lineage>
        <taxon>Bacteria</taxon>
        <taxon>Pseudomonadati</taxon>
        <taxon>Bacteroidota</taxon>
        <taxon>Sphingobacteriia</taxon>
        <taxon>Sphingobacteriales</taxon>
        <taxon>Sphingobacteriaceae</taxon>
        <taxon>Sphingobacterium</taxon>
    </lineage>
</organism>
<protein>
    <recommendedName>
        <fullName evidence="4">DUF4142 domain-containing protein</fullName>
    </recommendedName>
</protein>
<evidence type="ECO:0000313" key="2">
    <source>
        <dbReference type="EMBL" id="MFD2967265.1"/>
    </source>
</evidence>
<name>A0ABW6BEW1_9SPHI</name>
<feature type="chain" id="PRO_5046559167" description="DUF4142 domain-containing protein" evidence="1">
    <location>
        <begin position="19"/>
        <end position="179"/>
    </location>
</feature>